<gene>
    <name evidence="14" type="ORF">SCP_0400950</name>
</gene>
<keyword evidence="15" id="KW-1185">Reference proteome</keyword>
<evidence type="ECO:0000313" key="15">
    <source>
        <dbReference type="Proteomes" id="UP000287166"/>
    </source>
</evidence>
<comment type="similarity">
    <text evidence="11 12">Belongs to the arginase family.</text>
</comment>
<keyword evidence="5" id="KW-0835">Urea cycle</keyword>
<dbReference type="GO" id="GO:0005829">
    <property type="term" value="C:cytosol"/>
    <property type="evidence" value="ECO:0007669"/>
    <property type="project" value="TreeGrafter"/>
</dbReference>
<dbReference type="PRINTS" id="PR00116">
    <property type="entry name" value="ARGINASE"/>
</dbReference>
<evidence type="ECO:0000256" key="6">
    <source>
        <dbReference type="ARBA" id="ARBA00022503"/>
    </source>
</evidence>
<dbReference type="STRING" id="139825.A0A401GHP6"/>
<evidence type="ECO:0000313" key="14">
    <source>
        <dbReference type="EMBL" id="GBE81724.1"/>
    </source>
</evidence>
<comment type="caution">
    <text evidence="14">The sequence shown here is derived from an EMBL/GenBank/DDBJ whole genome shotgun (WGS) entry which is preliminary data.</text>
</comment>
<dbReference type="Proteomes" id="UP000287166">
    <property type="component" value="Unassembled WGS sequence"/>
</dbReference>
<comment type="cofactor">
    <cofactor evidence="1">
        <name>Mn(2+)</name>
        <dbReference type="ChEBI" id="CHEBI:29035"/>
    </cofactor>
</comment>
<dbReference type="InterPro" id="IPR006035">
    <property type="entry name" value="Ureohydrolase"/>
</dbReference>
<dbReference type="GO" id="GO:0000050">
    <property type="term" value="P:urea cycle"/>
    <property type="evidence" value="ECO:0007669"/>
    <property type="project" value="UniProtKB-UniPathway"/>
</dbReference>
<dbReference type="GO" id="GO:0005634">
    <property type="term" value="C:nucleus"/>
    <property type="evidence" value="ECO:0007669"/>
    <property type="project" value="TreeGrafter"/>
</dbReference>
<dbReference type="PANTHER" id="PTHR43782:SF3">
    <property type="entry name" value="ARGINASE"/>
    <property type="match status" value="1"/>
</dbReference>
<dbReference type="GO" id="GO:0004053">
    <property type="term" value="F:arginase activity"/>
    <property type="evidence" value="ECO:0007669"/>
    <property type="project" value="UniProtKB-EC"/>
</dbReference>
<evidence type="ECO:0000256" key="3">
    <source>
        <dbReference type="ARBA" id="ARBA00012168"/>
    </source>
</evidence>
<dbReference type="EMBL" id="BFAD01000004">
    <property type="protein sequence ID" value="GBE81724.1"/>
    <property type="molecule type" value="Genomic_DNA"/>
</dbReference>
<evidence type="ECO:0000256" key="4">
    <source>
        <dbReference type="ARBA" id="ARBA00018123"/>
    </source>
</evidence>
<keyword evidence="8 12" id="KW-0378">Hydrolase</keyword>
<dbReference type="InterPro" id="IPR014033">
    <property type="entry name" value="Arginase"/>
</dbReference>
<dbReference type="GeneID" id="38778641"/>
<feature type="compositionally biased region" description="Low complexity" evidence="13">
    <location>
        <begin position="597"/>
        <end position="608"/>
    </location>
</feature>
<dbReference type="PROSITE" id="PS51409">
    <property type="entry name" value="ARGINASE_2"/>
    <property type="match status" value="1"/>
</dbReference>
<evidence type="ECO:0000256" key="1">
    <source>
        <dbReference type="ARBA" id="ARBA00001936"/>
    </source>
</evidence>
<dbReference type="OrthoDB" id="9992747at2759"/>
<keyword evidence="6" id="KW-0056">Arginine metabolism</keyword>
<comment type="catalytic activity">
    <reaction evidence="10">
        <text>L-arginine + H2O = urea + L-ornithine</text>
        <dbReference type="Rhea" id="RHEA:20569"/>
        <dbReference type="ChEBI" id="CHEBI:15377"/>
        <dbReference type="ChEBI" id="CHEBI:16199"/>
        <dbReference type="ChEBI" id="CHEBI:32682"/>
        <dbReference type="ChEBI" id="CHEBI:46911"/>
        <dbReference type="EC" id="3.5.3.1"/>
    </reaction>
</comment>
<comment type="pathway">
    <text evidence="2">Nitrogen metabolism; urea cycle; L-ornithine and urea from L-arginine: step 1/1.</text>
</comment>
<organism evidence="14 15">
    <name type="scientific">Sparassis crispa</name>
    <dbReference type="NCBI Taxonomy" id="139825"/>
    <lineage>
        <taxon>Eukaryota</taxon>
        <taxon>Fungi</taxon>
        <taxon>Dikarya</taxon>
        <taxon>Basidiomycota</taxon>
        <taxon>Agaricomycotina</taxon>
        <taxon>Agaricomycetes</taxon>
        <taxon>Polyporales</taxon>
        <taxon>Sparassidaceae</taxon>
        <taxon>Sparassis</taxon>
    </lineage>
</organism>
<feature type="compositionally biased region" description="Low complexity" evidence="13">
    <location>
        <begin position="564"/>
        <end position="573"/>
    </location>
</feature>
<evidence type="ECO:0000256" key="10">
    <source>
        <dbReference type="ARBA" id="ARBA00047391"/>
    </source>
</evidence>
<keyword evidence="9" id="KW-0464">Manganese</keyword>
<keyword evidence="7" id="KW-0479">Metal-binding</keyword>
<dbReference type="InParanoid" id="A0A401GHP6"/>
<proteinExistence type="inferred from homology"/>
<name>A0A401GHP6_9APHY</name>
<dbReference type="CDD" id="cd09989">
    <property type="entry name" value="Arginase"/>
    <property type="match status" value="1"/>
</dbReference>
<accession>A0A401GHP6</accession>
<dbReference type="PANTHER" id="PTHR43782">
    <property type="entry name" value="ARGINASE"/>
    <property type="match status" value="1"/>
</dbReference>
<dbReference type="InterPro" id="IPR020855">
    <property type="entry name" value="Ureohydrolase_Mn_BS"/>
</dbReference>
<protein>
    <recommendedName>
        <fullName evidence="4">Arginase</fullName>
        <ecNumber evidence="3">3.5.3.1</ecNumber>
    </recommendedName>
</protein>
<feature type="compositionally biased region" description="Polar residues" evidence="13">
    <location>
        <begin position="580"/>
        <end position="596"/>
    </location>
</feature>
<dbReference type="AlphaFoldDB" id="A0A401GHP6"/>
<dbReference type="PROSITE" id="PS01053">
    <property type="entry name" value="ARGINASE_1"/>
    <property type="match status" value="1"/>
</dbReference>
<evidence type="ECO:0000256" key="8">
    <source>
        <dbReference type="ARBA" id="ARBA00022801"/>
    </source>
</evidence>
<dbReference type="InterPro" id="IPR023696">
    <property type="entry name" value="Ureohydrolase_dom_sf"/>
</dbReference>
<dbReference type="FunFam" id="3.40.800.10:FF:000005">
    <property type="entry name" value="Arginase"/>
    <property type="match status" value="1"/>
</dbReference>
<dbReference type="Pfam" id="PF00491">
    <property type="entry name" value="Arginase"/>
    <property type="match status" value="1"/>
</dbReference>
<feature type="region of interest" description="Disordered" evidence="13">
    <location>
        <begin position="547"/>
        <end position="608"/>
    </location>
</feature>
<dbReference type="SUPFAM" id="SSF52768">
    <property type="entry name" value="Arginase/deacetylase"/>
    <property type="match status" value="1"/>
</dbReference>
<dbReference type="GO" id="GO:0010121">
    <property type="term" value="P:L-arginine catabolic process to proline via ornithine"/>
    <property type="evidence" value="ECO:0007669"/>
    <property type="project" value="UniProtKB-ARBA"/>
</dbReference>
<evidence type="ECO:0000256" key="12">
    <source>
        <dbReference type="RuleBase" id="RU003684"/>
    </source>
</evidence>
<evidence type="ECO:0000256" key="9">
    <source>
        <dbReference type="ARBA" id="ARBA00023211"/>
    </source>
</evidence>
<dbReference type="Gene3D" id="3.40.800.10">
    <property type="entry name" value="Ureohydrolase domain"/>
    <property type="match status" value="1"/>
</dbReference>
<evidence type="ECO:0000256" key="5">
    <source>
        <dbReference type="ARBA" id="ARBA00022436"/>
    </source>
</evidence>
<evidence type="ECO:0000256" key="7">
    <source>
        <dbReference type="ARBA" id="ARBA00022723"/>
    </source>
</evidence>
<evidence type="ECO:0000256" key="13">
    <source>
        <dbReference type="SAM" id="MobiDB-lite"/>
    </source>
</evidence>
<dbReference type="EC" id="3.5.3.1" evidence="3"/>
<dbReference type="GO" id="GO:0030145">
    <property type="term" value="F:manganese ion binding"/>
    <property type="evidence" value="ECO:0007669"/>
    <property type="project" value="TreeGrafter"/>
</dbReference>
<sequence length="840" mass="92077">MRQTFIRSSWFKAGLRGSLSPSHRRIEHGFNRYQATSISLENALTEVPASRFLSDPKTVAIVGCPFGGGQPKPGVDKGPIRLVNAKLPEQLKGLGWKVEFNGHHPFEEIDAQSDPPIGLLKNPRYVSRACKAVSDVVGAHAKNGQLPLMLGGDHSLAMGSVSGTLKQYPDACVIWVDAHADIHTVDTTDTGNIHGMPLSFLLGLGPKVSEFSWVKPLLNPSRLVYIGLRSVDTSEKRILKENGIRAFSMHEVDKYGIGGVVDMALDHVNPKRDLPIHLSFDVDALDPWYAPSTGTPVAGGLSSREGHYICEAIYQTGCLVALDIVEINPSLGDVRSVEKTLAVGCSLTRAALGERLLFTDTNEKSASTLTLVGYIELQTSNHRRLTSFLNHPHLQRCLSPSLHPSTTYFLTMSFAHSLSVHDDLYDPWREDSFTHLLPKPSYDWLDQEEPSPFAKATASKTNRTTSLPFEPSDHIASLLRRVHPNLVHAINPWCGLRGSRDTDEYSSLEGEPWAETARGWDEGSLLEQGPADDFTTFGLDFTSVEHDEQTSVDTLGSASPEVNPPQAALAAPADHARDGSSCSCPRQQLSQVESTKQTPQSATPSSATSVAVNCSSVEALLAAPLDNAREGPSSSRPQSPPRVENAQLIPPRRTPRSPSQRTAEPSAQRSATRSVLVAPADRAPVGPSSSSPPSQGKKRKQTEEIVEVEKRETKKRRTQNEGVQGEEEPKRTTNQGNQIAEDEVDLGVHGIINRGGKKLECTYCDKFFANGAHAIVRHVQSNRHLEKLPHEIREELSKAAKLHCEHCNKEISGGRRDSLRRHYDSCTVLHPEKCGKRLRR</sequence>
<feature type="compositionally biased region" description="Polar residues" evidence="13">
    <location>
        <begin position="663"/>
        <end position="673"/>
    </location>
</feature>
<dbReference type="UniPathway" id="UPA00158">
    <property type="reaction ID" value="UER00270"/>
</dbReference>
<feature type="region of interest" description="Disordered" evidence="13">
    <location>
        <begin position="627"/>
        <end position="736"/>
    </location>
</feature>
<dbReference type="RefSeq" id="XP_027612637.1">
    <property type="nucleotide sequence ID" value="XM_027756836.1"/>
</dbReference>
<evidence type="ECO:0000256" key="11">
    <source>
        <dbReference type="PROSITE-ProRule" id="PRU00742"/>
    </source>
</evidence>
<evidence type="ECO:0000256" key="2">
    <source>
        <dbReference type="ARBA" id="ARBA00005098"/>
    </source>
</evidence>
<feature type="compositionally biased region" description="Basic and acidic residues" evidence="13">
    <location>
        <begin position="701"/>
        <end position="712"/>
    </location>
</feature>
<dbReference type="NCBIfam" id="TIGR01229">
    <property type="entry name" value="rocF_arginase"/>
    <property type="match status" value="1"/>
</dbReference>
<reference evidence="14 15" key="1">
    <citation type="journal article" date="2018" name="Sci. Rep.">
        <title>Genome sequence of the cauliflower mushroom Sparassis crispa (Hanabiratake) and its association with beneficial usage.</title>
        <authorList>
            <person name="Kiyama R."/>
            <person name="Furutani Y."/>
            <person name="Kawaguchi K."/>
            <person name="Nakanishi T."/>
        </authorList>
    </citation>
    <scope>NUCLEOTIDE SEQUENCE [LARGE SCALE GENOMIC DNA]</scope>
</reference>